<name>A0ABQ5GVE9_9ASTR</name>
<proteinExistence type="predicted"/>
<feature type="region of interest" description="Disordered" evidence="1">
    <location>
        <begin position="1"/>
        <end position="20"/>
    </location>
</feature>
<organism evidence="2 3">
    <name type="scientific">Tanacetum coccineum</name>
    <dbReference type="NCBI Taxonomy" id="301880"/>
    <lineage>
        <taxon>Eukaryota</taxon>
        <taxon>Viridiplantae</taxon>
        <taxon>Streptophyta</taxon>
        <taxon>Embryophyta</taxon>
        <taxon>Tracheophyta</taxon>
        <taxon>Spermatophyta</taxon>
        <taxon>Magnoliopsida</taxon>
        <taxon>eudicotyledons</taxon>
        <taxon>Gunneridae</taxon>
        <taxon>Pentapetalae</taxon>
        <taxon>asterids</taxon>
        <taxon>campanulids</taxon>
        <taxon>Asterales</taxon>
        <taxon>Asteraceae</taxon>
        <taxon>Asteroideae</taxon>
        <taxon>Anthemideae</taxon>
        <taxon>Anthemidinae</taxon>
        <taxon>Tanacetum</taxon>
    </lineage>
</organism>
<feature type="region of interest" description="Disordered" evidence="1">
    <location>
        <begin position="310"/>
        <end position="371"/>
    </location>
</feature>
<reference evidence="2" key="1">
    <citation type="journal article" date="2022" name="Int. J. Mol. Sci.">
        <title>Draft Genome of Tanacetum Coccineum: Genomic Comparison of Closely Related Tanacetum-Family Plants.</title>
        <authorList>
            <person name="Yamashiro T."/>
            <person name="Shiraishi A."/>
            <person name="Nakayama K."/>
            <person name="Satake H."/>
        </authorList>
    </citation>
    <scope>NUCLEOTIDE SEQUENCE</scope>
</reference>
<feature type="compositionally biased region" description="Basic and acidic residues" evidence="1">
    <location>
        <begin position="334"/>
        <end position="344"/>
    </location>
</feature>
<dbReference type="Proteomes" id="UP001151760">
    <property type="component" value="Unassembled WGS sequence"/>
</dbReference>
<comment type="caution">
    <text evidence="2">The sequence shown here is derived from an EMBL/GenBank/DDBJ whole genome shotgun (WGS) entry which is preliminary data.</text>
</comment>
<keyword evidence="3" id="KW-1185">Reference proteome</keyword>
<sequence>MLPKALPNPMPPKADSWNEEPCRDVHQVGDVREVEVLRSFSWPPSELITKDGVLPERGAIYHTEVSTEVYVGAIYPNKVVSEPGYDKQRQKTLVASRVKEVNMAVGDFDDLVVCCAKNTAEDYIMDSGASFHATYCKEKLERFKLRSGLKRRLISVGHLDEEGYHVGFGDQRWEVTKGSLVVARRNKRESLYMIEDWYEYVSFQSNVPDIRKKVMALHLLHQSEDPATMILLSKTTAGVTNGIVMLKMISETPLQFRVAEILSQTFRAESTGLRAEAPKMLWADSVIKDVCREAMKCTFIGSSSDAMRNSFQDTKSHQSPGVSSDTSEGYKNSRSFEDSGRSDEEYSEDGASSKEGGSMTPQVQRSTRESSAPVRVLIFVEDSWNEEPCKDVYQVGDVREVEVLHSFNCPPSELITEDGVLPERGYS</sequence>
<evidence type="ECO:0000313" key="2">
    <source>
        <dbReference type="EMBL" id="GJT79641.1"/>
    </source>
</evidence>
<evidence type="ECO:0000313" key="3">
    <source>
        <dbReference type="Proteomes" id="UP001151760"/>
    </source>
</evidence>
<evidence type="ECO:0000256" key="1">
    <source>
        <dbReference type="SAM" id="MobiDB-lite"/>
    </source>
</evidence>
<reference evidence="2" key="2">
    <citation type="submission" date="2022-01" db="EMBL/GenBank/DDBJ databases">
        <authorList>
            <person name="Yamashiro T."/>
            <person name="Shiraishi A."/>
            <person name="Satake H."/>
            <person name="Nakayama K."/>
        </authorList>
    </citation>
    <scope>NUCLEOTIDE SEQUENCE</scope>
</reference>
<accession>A0ABQ5GVE9</accession>
<protein>
    <submittedName>
        <fullName evidence="2">Uncharacterized protein</fullName>
    </submittedName>
</protein>
<feature type="compositionally biased region" description="Polar residues" evidence="1">
    <location>
        <begin position="310"/>
        <end position="333"/>
    </location>
</feature>
<gene>
    <name evidence="2" type="ORF">Tco_1053983</name>
</gene>
<dbReference type="EMBL" id="BQNB010018918">
    <property type="protein sequence ID" value="GJT79641.1"/>
    <property type="molecule type" value="Genomic_DNA"/>
</dbReference>
<feature type="compositionally biased region" description="Pro residues" evidence="1">
    <location>
        <begin position="1"/>
        <end position="12"/>
    </location>
</feature>